<dbReference type="AlphaFoldDB" id="A0A699GIQ6"/>
<feature type="compositionally biased region" description="Basic and acidic residues" evidence="1">
    <location>
        <begin position="195"/>
        <end position="209"/>
    </location>
</feature>
<dbReference type="Pfam" id="PF14223">
    <property type="entry name" value="Retrotran_gag_2"/>
    <property type="match status" value="1"/>
</dbReference>
<evidence type="ECO:0000313" key="2">
    <source>
        <dbReference type="EMBL" id="GEU29563.1"/>
    </source>
</evidence>
<comment type="caution">
    <text evidence="2">The sequence shown here is derived from an EMBL/GenBank/DDBJ whole genome shotgun (WGS) entry which is preliminary data.</text>
</comment>
<evidence type="ECO:0000256" key="1">
    <source>
        <dbReference type="SAM" id="MobiDB-lite"/>
    </source>
</evidence>
<proteinExistence type="predicted"/>
<evidence type="ECO:0008006" key="3">
    <source>
        <dbReference type="Google" id="ProtNLM"/>
    </source>
</evidence>
<reference evidence="2" key="1">
    <citation type="journal article" date="2019" name="Sci. Rep.">
        <title>Draft genome of Tanacetum cinerariifolium, the natural source of mosquito coil.</title>
        <authorList>
            <person name="Yamashiro T."/>
            <person name="Shiraishi A."/>
            <person name="Satake H."/>
            <person name="Nakayama K."/>
        </authorList>
    </citation>
    <scope>NUCLEOTIDE SEQUENCE</scope>
</reference>
<feature type="region of interest" description="Disordered" evidence="1">
    <location>
        <begin position="365"/>
        <end position="402"/>
    </location>
</feature>
<protein>
    <recommendedName>
        <fullName evidence="3">Gag-Pol polyprotein</fullName>
    </recommendedName>
</protein>
<accession>A0A699GIQ6</accession>
<dbReference type="EMBL" id="BKCJ010000079">
    <property type="protein sequence ID" value="GEU29563.1"/>
    <property type="molecule type" value="Genomic_DNA"/>
</dbReference>
<sequence length="402" mass="46321">MALDTNCRISNNILDEGKRATETDPVVLDRTVQETYKNTLPKNHAYIDAEVEAIHMILSGNRDEICSTFDACKTTQEIWTTIERLHQGESLNKQDVKTNLFWEFGKFFSRYGESIESYYSRFYKMMNEMIGMTTNHLALVAAAQQYPNDNHYHAPKPYKNQTTSFIPTSSTSSHTATRIKGKEVAKPITPLSSSKSKEANIPKQAQRDKDMQKNLELISMKPKQVKDYSCHKEKMMMCKQEEKGVPLSAKQSDSLQDTNEEPNEQEVEAHYMYMTKIHEVLQVIDDNSGPTYDTKPLEQNADNNDEDECVELANLIENLKYDIDKNKKIQKQLKKANTILTHEFNESRSALTESNMNRDRCKIALHQKEVKDNKENDKIRAKSDKIKSKREAWKSLESSPTK</sequence>
<name>A0A699GIQ6_TANCI</name>
<organism evidence="2">
    <name type="scientific">Tanacetum cinerariifolium</name>
    <name type="common">Dalmatian daisy</name>
    <name type="synonym">Chrysanthemum cinerariifolium</name>
    <dbReference type="NCBI Taxonomy" id="118510"/>
    <lineage>
        <taxon>Eukaryota</taxon>
        <taxon>Viridiplantae</taxon>
        <taxon>Streptophyta</taxon>
        <taxon>Embryophyta</taxon>
        <taxon>Tracheophyta</taxon>
        <taxon>Spermatophyta</taxon>
        <taxon>Magnoliopsida</taxon>
        <taxon>eudicotyledons</taxon>
        <taxon>Gunneridae</taxon>
        <taxon>Pentapetalae</taxon>
        <taxon>asterids</taxon>
        <taxon>campanulids</taxon>
        <taxon>Asterales</taxon>
        <taxon>Asteraceae</taxon>
        <taxon>Asteroideae</taxon>
        <taxon>Anthemideae</taxon>
        <taxon>Anthemidinae</taxon>
        <taxon>Tanacetum</taxon>
    </lineage>
</organism>
<feature type="region of interest" description="Disordered" evidence="1">
    <location>
        <begin position="241"/>
        <end position="263"/>
    </location>
</feature>
<gene>
    <name evidence="2" type="ORF">Tci_001541</name>
</gene>
<feature type="compositionally biased region" description="Basic and acidic residues" evidence="1">
    <location>
        <begin position="365"/>
        <end position="394"/>
    </location>
</feature>
<feature type="region of interest" description="Disordered" evidence="1">
    <location>
        <begin position="187"/>
        <end position="209"/>
    </location>
</feature>